<feature type="active site" description="Proton acceptor" evidence="8">
    <location>
        <position position="190"/>
    </location>
</feature>
<proteinExistence type="inferred from homology"/>
<dbReference type="PATRIC" id="fig|1423763.3.peg.804"/>
<dbReference type="STRING" id="1423763.FC46_GL000796"/>
<feature type="domain" description="Aminoglycoside phosphotransferase" evidence="10">
    <location>
        <begin position="38"/>
        <end position="248"/>
    </location>
</feature>
<accession>A0A0R1U8A1</accession>
<feature type="binding site" evidence="9">
    <location>
        <position position="195"/>
    </location>
    <ligand>
        <name>Mg(2+)</name>
        <dbReference type="ChEBI" id="CHEBI:18420"/>
    </ligand>
</feature>
<dbReference type="GO" id="GO:0016301">
    <property type="term" value="F:kinase activity"/>
    <property type="evidence" value="ECO:0007669"/>
    <property type="project" value="UniProtKB-KW"/>
</dbReference>
<evidence type="ECO:0000256" key="2">
    <source>
        <dbReference type="ARBA" id="ARBA00022679"/>
    </source>
</evidence>
<evidence type="ECO:0000256" key="1">
    <source>
        <dbReference type="ARBA" id="ARBA00006219"/>
    </source>
</evidence>
<keyword evidence="2 7" id="KW-0808">Transferase</keyword>
<keyword evidence="5 7" id="KW-0067">ATP-binding</keyword>
<dbReference type="Proteomes" id="UP000051036">
    <property type="component" value="Unassembled WGS sequence"/>
</dbReference>
<keyword evidence="9" id="KW-0460">Magnesium</keyword>
<protein>
    <recommendedName>
        <fullName evidence="10">Aminoglycoside phosphotransferase domain-containing protein</fullName>
    </recommendedName>
</protein>
<dbReference type="GO" id="GO:0046872">
    <property type="term" value="F:metal ion binding"/>
    <property type="evidence" value="ECO:0007669"/>
    <property type="project" value="UniProtKB-KW"/>
</dbReference>
<dbReference type="CDD" id="cd05150">
    <property type="entry name" value="APH"/>
    <property type="match status" value="1"/>
</dbReference>
<feature type="binding site" evidence="9">
    <location>
        <position position="208"/>
    </location>
    <ligand>
        <name>Mg(2+)</name>
        <dbReference type="ChEBI" id="CHEBI:18420"/>
    </ligand>
</feature>
<dbReference type="Pfam" id="PF01636">
    <property type="entry name" value="APH"/>
    <property type="match status" value="1"/>
</dbReference>
<evidence type="ECO:0000256" key="8">
    <source>
        <dbReference type="PIRSR" id="PIRSR000706-1"/>
    </source>
</evidence>
<comment type="similarity">
    <text evidence="1 7">Belongs to the aminoglycoside phosphotransferase family.</text>
</comment>
<dbReference type="Gene3D" id="3.90.1200.10">
    <property type="match status" value="1"/>
</dbReference>
<dbReference type="AlphaFoldDB" id="A0A0R1U8A1"/>
<evidence type="ECO:0000313" key="11">
    <source>
        <dbReference type="EMBL" id="KRL89526.1"/>
    </source>
</evidence>
<reference evidence="11 12" key="1">
    <citation type="journal article" date="2015" name="Genome Announc.">
        <title>Expanding the biotechnology potential of lactobacilli through comparative genomics of 213 strains and associated genera.</title>
        <authorList>
            <person name="Sun Z."/>
            <person name="Harris H.M."/>
            <person name="McCann A."/>
            <person name="Guo C."/>
            <person name="Argimon S."/>
            <person name="Zhang W."/>
            <person name="Yang X."/>
            <person name="Jeffery I.B."/>
            <person name="Cooney J.C."/>
            <person name="Kagawa T.F."/>
            <person name="Liu W."/>
            <person name="Song Y."/>
            <person name="Salvetti E."/>
            <person name="Wrobel A."/>
            <person name="Rasinkangas P."/>
            <person name="Parkhill J."/>
            <person name="Rea M.C."/>
            <person name="O'Sullivan O."/>
            <person name="Ritari J."/>
            <person name="Douillard F.P."/>
            <person name="Paul Ross R."/>
            <person name="Yang R."/>
            <person name="Briner A.E."/>
            <person name="Felis G.E."/>
            <person name="de Vos W.M."/>
            <person name="Barrangou R."/>
            <person name="Klaenhammer T.R."/>
            <person name="Caufield P.W."/>
            <person name="Cui Y."/>
            <person name="Zhang H."/>
            <person name="O'Toole P.W."/>
        </authorList>
    </citation>
    <scope>NUCLEOTIDE SEQUENCE [LARGE SCALE GENOMIC DNA]</scope>
    <source>
        <strain evidence="11 12">DSM 16043</strain>
    </source>
</reference>
<gene>
    <name evidence="11" type="ORF">FC46_GL000796</name>
</gene>
<evidence type="ECO:0000259" key="10">
    <source>
        <dbReference type="Pfam" id="PF01636"/>
    </source>
</evidence>
<evidence type="ECO:0000313" key="12">
    <source>
        <dbReference type="Proteomes" id="UP000051036"/>
    </source>
</evidence>
<dbReference type="InterPro" id="IPR024165">
    <property type="entry name" value="Kan/Strep_kinase"/>
</dbReference>
<keyword evidence="9" id="KW-0479">Metal-binding</keyword>
<dbReference type="GO" id="GO:0005524">
    <property type="term" value="F:ATP binding"/>
    <property type="evidence" value="ECO:0007669"/>
    <property type="project" value="UniProtKB-KW"/>
</dbReference>
<sequence length="265" mass="30724">MEKPMKKTLITKIAEKLPKNIERFISGAAIYDSSSSPEARVYFVDKGEGYYLKRSELGKLEKEAQMTQYFYSKKLGAEVLDYISNDYDWLLTKAIRGEDCTYSEYLNNPERLCDTIACELRKLHETDYTDCPVMERTSEYLATVEKNYQTGNYDKSAFPDSFGYRSPEEAHQVLESRKDALQEKVLLHGDYCLPNIILDKWKFSGFIDVDSSGVGDRHIDLFWGVWTLWFNLKTNKYRDRFLDAYGRDKVDESLLKVIAAAEVFG</sequence>
<evidence type="ECO:0000256" key="5">
    <source>
        <dbReference type="ARBA" id="ARBA00022840"/>
    </source>
</evidence>
<comment type="caution">
    <text evidence="11">The sequence shown here is derived from an EMBL/GenBank/DDBJ whole genome shotgun (WGS) entry which is preliminary data.</text>
</comment>
<dbReference type="GO" id="GO:0016773">
    <property type="term" value="F:phosphotransferase activity, alcohol group as acceptor"/>
    <property type="evidence" value="ECO:0007669"/>
    <property type="project" value="InterPro"/>
</dbReference>
<evidence type="ECO:0000256" key="6">
    <source>
        <dbReference type="ARBA" id="ARBA00023251"/>
    </source>
</evidence>
<keyword evidence="6 7" id="KW-0046">Antibiotic resistance</keyword>
<evidence type="ECO:0000256" key="4">
    <source>
        <dbReference type="ARBA" id="ARBA00022777"/>
    </source>
</evidence>
<evidence type="ECO:0000256" key="7">
    <source>
        <dbReference type="PIRNR" id="PIRNR000706"/>
    </source>
</evidence>
<dbReference type="GO" id="GO:0046677">
    <property type="term" value="P:response to antibiotic"/>
    <property type="evidence" value="ECO:0007669"/>
    <property type="project" value="UniProtKB-KW"/>
</dbReference>
<organism evidence="11 12">
    <name type="scientific">Lactobacillus kalixensis DSM 16043</name>
    <dbReference type="NCBI Taxonomy" id="1423763"/>
    <lineage>
        <taxon>Bacteria</taxon>
        <taxon>Bacillati</taxon>
        <taxon>Bacillota</taxon>
        <taxon>Bacilli</taxon>
        <taxon>Lactobacillales</taxon>
        <taxon>Lactobacillaceae</taxon>
        <taxon>Lactobacillus</taxon>
    </lineage>
</organism>
<dbReference type="SUPFAM" id="SSF56112">
    <property type="entry name" value="Protein kinase-like (PK-like)"/>
    <property type="match status" value="1"/>
</dbReference>
<keyword evidence="4 7" id="KW-0418">Kinase</keyword>
<evidence type="ECO:0000256" key="3">
    <source>
        <dbReference type="ARBA" id="ARBA00022741"/>
    </source>
</evidence>
<dbReference type="InterPro" id="IPR011009">
    <property type="entry name" value="Kinase-like_dom_sf"/>
</dbReference>
<name>A0A0R1U8A1_9LACO</name>
<keyword evidence="12" id="KW-1185">Reference proteome</keyword>
<evidence type="ECO:0000256" key="9">
    <source>
        <dbReference type="PIRSR" id="PIRSR000706-2"/>
    </source>
</evidence>
<dbReference type="PIRSF" id="PIRSF000706">
    <property type="entry name" value="Kanamycin_kin"/>
    <property type="match status" value="1"/>
</dbReference>
<dbReference type="InterPro" id="IPR002575">
    <property type="entry name" value="Aminoglycoside_PTrfase"/>
</dbReference>
<dbReference type="EMBL" id="AZFM01000022">
    <property type="protein sequence ID" value="KRL89526.1"/>
    <property type="molecule type" value="Genomic_DNA"/>
</dbReference>
<keyword evidence="3 7" id="KW-0547">Nucleotide-binding</keyword>